<organism evidence="1 2">
    <name type="scientific">Allosphingosinicella deserti</name>
    <dbReference type="NCBI Taxonomy" id="2116704"/>
    <lineage>
        <taxon>Bacteria</taxon>
        <taxon>Pseudomonadati</taxon>
        <taxon>Pseudomonadota</taxon>
        <taxon>Alphaproteobacteria</taxon>
        <taxon>Sphingomonadales</taxon>
        <taxon>Sphingomonadaceae</taxon>
        <taxon>Allosphingosinicella</taxon>
    </lineage>
</organism>
<dbReference type="Proteomes" id="UP000241167">
    <property type="component" value="Unassembled WGS sequence"/>
</dbReference>
<dbReference type="EMBL" id="PXYI01000007">
    <property type="protein sequence ID" value="PSJ38117.1"/>
    <property type="molecule type" value="Genomic_DNA"/>
</dbReference>
<gene>
    <name evidence="1" type="ORF">C7I55_20810</name>
</gene>
<evidence type="ECO:0008006" key="3">
    <source>
        <dbReference type="Google" id="ProtNLM"/>
    </source>
</evidence>
<evidence type="ECO:0000313" key="1">
    <source>
        <dbReference type="EMBL" id="PSJ38117.1"/>
    </source>
</evidence>
<dbReference type="Gene3D" id="1.10.10.10">
    <property type="entry name" value="Winged helix-like DNA-binding domain superfamily/Winged helix DNA-binding domain"/>
    <property type="match status" value="1"/>
</dbReference>
<name>A0A2P7QJG3_9SPHN</name>
<dbReference type="InterPro" id="IPR036388">
    <property type="entry name" value="WH-like_DNA-bd_sf"/>
</dbReference>
<sequence>MMFPENKMKKLLPAAETIAEIPPMQRRSDRPGPFGGLVRERSRGQLRLVDGSGMPEDPRDIEFGEIARHYLRARRLRETSLPAQLFADPVWDTMLHLFASRVEGKAITVTDACAAACVPPTTALRWFTKMEETGLINRRLDPRDARRAYLELTPDAMDEVRSWLQLTFLSGPHLR</sequence>
<dbReference type="AlphaFoldDB" id="A0A2P7QJG3"/>
<reference evidence="1 2" key="1">
    <citation type="submission" date="2018-03" db="EMBL/GenBank/DDBJ databases">
        <title>The draft genome of Sphingosinicella sp. GL-C-18.</title>
        <authorList>
            <person name="Liu L."/>
            <person name="Li L."/>
            <person name="Liang L."/>
            <person name="Zhang X."/>
            <person name="Wang T."/>
        </authorList>
    </citation>
    <scope>NUCLEOTIDE SEQUENCE [LARGE SCALE GENOMIC DNA]</scope>
    <source>
        <strain evidence="1 2">GL-C-18</strain>
    </source>
</reference>
<proteinExistence type="predicted"/>
<evidence type="ECO:0000313" key="2">
    <source>
        <dbReference type="Proteomes" id="UP000241167"/>
    </source>
</evidence>
<comment type="caution">
    <text evidence="1">The sequence shown here is derived from an EMBL/GenBank/DDBJ whole genome shotgun (WGS) entry which is preliminary data.</text>
</comment>
<dbReference type="SUPFAM" id="SSF46785">
    <property type="entry name" value="Winged helix' DNA-binding domain"/>
    <property type="match status" value="1"/>
</dbReference>
<protein>
    <recommendedName>
        <fullName evidence="3">HTH marR-type domain-containing protein</fullName>
    </recommendedName>
</protein>
<keyword evidence="2" id="KW-1185">Reference proteome</keyword>
<dbReference type="InterPro" id="IPR036390">
    <property type="entry name" value="WH_DNA-bd_sf"/>
</dbReference>
<accession>A0A2P7QJG3</accession>